<comment type="caution">
    <text evidence="3">The sequence shown here is derived from an EMBL/GenBank/DDBJ whole genome shotgun (WGS) entry which is preliminary data.</text>
</comment>
<dbReference type="AlphaFoldDB" id="A0A095VQ13"/>
<keyword evidence="3" id="KW-0808">Transferase</keyword>
<organism evidence="3 4">
    <name type="scientific">Pseudohaliea rubra DSM 19751</name>
    <dbReference type="NCBI Taxonomy" id="1265313"/>
    <lineage>
        <taxon>Bacteria</taxon>
        <taxon>Pseudomonadati</taxon>
        <taxon>Pseudomonadota</taxon>
        <taxon>Gammaproteobacteria</taxon>
        <taxon>Cellvibrionales</taxon>
        <taxon>Halieaceae</taxon>
        <taxon>Pseudohaliea</taxon>
    </lineage>
</organism>
<dbReference type="GO" id="GO:0008757">
    <property type="term" value="F:S-adenosylmethionine-dependent methyltransferase activity"/>
    <property type="evidence" value="ECO:0007669"/>
    <property type="project" value="InterPro"/>
</dbReference>
<evidence type="ECO:0000259" key="2">
    <source>
        <dbReference type="Pfam" id="PF08241"/>
    </source>
</evidence>
<keyword evidence="3" id="KW-0489">Methyltransferase</keyword>
<protein>
    <submittedName>
        <fullName evidence="3">SAM-dependent methyltransferase</fullName>
    </submittedName>
</protein>
<reference evidence="3 4" key="1">
    <citation type="journal article" date="2014" name="Genome Announc.">
        <title>Genome Sequence of Gammaproteobacterial Pseudohaliea rubra Type Strain DSM 19751, Isolated from Coastal Seawater of the Mediterranean Sea.</title>
        <authorList>
            <person name="Spring S."/>
            <person name="Fiebig A."/>
            <person name="Riedel T."/>
            <person name="Goker M."/>
            <person name="Klenk H.P."/>
        </authorList>
    </citation>
    <scope>NUCLEOTIDE SEQUENCE [LARGE SCALE GENOMIC DNA]</scope>
    <source>
        <strain evidence="3 4">DSM 19751</strain>
    </source>
</reference>
<feature type="domain" description="Methyltransferase type 11" evidence="2">
    <location>
        <begin position="75"/>
        <end position="125"/>
    </location>
</feature>
<name>A0A095VQ13_9GAMM</name>
<dbReference type="Gene3D" id="3.40.50.150">
    <property type="entry name" value="Vaccinia Virus protein VP39"/>
    <property type="match status" value="1"/>
</dbReference>
<gene>
    <name evidence="3" type="ORF">HRUBRA_01926</name>
</gene>
<dbReference type="EMBL" id="AUVB01000054">
    <property type="protein sequence ID" value="KGE03547.1"/>
    <property type="molecule type" value="Genomic_DNA"/>
</dbReference>
<dbReference type="STRING" id="1265313.HRUBRA_01926"/>
<accession>A0A095VQ13</accession>
<sequence>MTREFSEISQQLETWYARDGGAFLYAALRERLRPLLDVAFGYHTLQLGPLPFRSLLGPSPINHRILAGEERADGVDLVCHCGELPLESDSVDMVVALHTLDFCATPHQCLREMQRVLTPHGHLLVVGFNPASLLGVSQRARGLLRRGPWRALRPVSQGRLTDWLHLVGCELEQFHHICPLPLWGGEKLRPTVGRLDGWAMRRNLPGGSLYIAHAIKEVPNIRRTAERRGVPRRLIGLVPKPAASPGGMPRQPRRQGSDIAA</sequence>
<feature type="region of interest" description="Disordered" evidence="1">
    <location>
        <begin position="237"/>
        <end position="261"/>
    </location>
</feature>
<dbReference type="InterPro" id="IPR013216">
    <property type="entry name" value="Methyltransf_11"/>
</dbReference>
<evidence type="ECO:0000313" key="4">
    <source>
        <dbReference type="Proteomes" id="UP000029640"/>
    </source>
</evidence>
<dbReference type="OrthoDB" id="6191410at2"/>
<dbReference type="GO" id="GO:0032259">
    <property type="term" value="P:methylation"/>
    <property type="evidence" value="ECO:0007669"/>
    <property type="project" value="UniProtKB-KW"/>
</dbReference>
<evidence type="ECO:0000256" key="1">
    <source>
        <dbReference type="SAM" id="MobiDB-lite"/>
    </source>
</evidence>
<dbReference type="SUPFAM" id="SSF53335">
    <property type="entry name" value="S-adenosyl-L-methionine-dependent methyltransferases"/>
    <property type="match status" value="1"/>
</dbReference>
<dbReference type="Pfam" id="PF08241">
    <property type="entry name" value="Methyltransf_11"/>
    <property type="match status" value="1"/>
</dbReference>
<evidence type="ECO:0000313" key="3">
    <source>
        <dbReference type="EMBL" id="KGE03547.1"/>
    </source>
</evidence>
<dbReference type="HOGENOM" id="CLU_075049_0_1_6"/>
<keyword evidence="4" id="KW-1185">Reference proteome</keyword>
<dbReference type="RefSeq" id="WP_035513508.1">
    <property type="nucleotide sequence ID" value="NZ_KN234745.1"/>
</dbReference>
<dbReference type="eggNOG" id="COG2226">
    <property type="taxonomic scope" value="Bacteria"/>
</dbReference>
<dbReference type="Proteomes" id="UP000029640">
    <property type="component" value="Unassembled WGS sequence"/>
</dbReference>
<proteinExistence type="predicted"/>
<dbReference type="InterPro" id="IPR029063">
    <property type="entry name" value="SAM-dependent_MTases_sf"/>
</dbReference>